<evidence type="ECO:0000313" key="3">
    <source>
        <dbReference type="Proteomes" id="UP000245125"/>
    </source>
</evidence>
<organism evidence="2 3">
    <name type="scientific">Candidatus Sulfobium mesophilum</name>
    <dbReference type="NCBI Taxonomy" id="2016548"/>
    <lineage>
        <taxon>Bacteria</taxon>
        <taxon>Pseudomonadati</taxon>
        <taxon>Nitrospirota</taxon>
        <taxon>Nitrospiria</taxon>
        <taxon>Nitrospirales</taxon>
        <taxon>Nitrospiraceae</taxon>
        <taxon>Candidatus Sulfobium</taxon>
    </lineage>
</organism>
<dbReference type="EMBL" id="OUUY01000003">
    <property type="protein sequence ID" value="SPP99610.1"/>
    <property type="molecule type" value="Genomic_DNA"/>
</dbReference>
<dbReference type="Proteomes" id="UP000245125">
    <property type="component" value="Unassembled WGS sequence"/>
</dbReference>
<evidence type="ECO:0000256" key="1">
    <source>
        <dbReference type="SAM" id="Phobius"/>
    </source>
</evidence>
<keyword evidence="3" id="KW-1185">Reference proteome</keyword>
<protein>
    <recommendedName>
        <fullName evidence="4">Lipoprotein</fullName>
    </recommendedName>
</protein>
<gene>
    <name evidence="2" type="ORF">NBG4_1000002</name>
</gene>
<evidence type="ECO:0008006" key="4">
    <source>
        <dbReference type="Google" id="ProtNLM"/>
    </source>
</evidence>
<reference evidence="3" key="1">
    <citation type="submission" date="2018-03" db="EMBL/GenBank/DDBJ databases">
        <authorList>
            <person name="Zecchin S."/>
        </authorList>
    </citation>
    <scope>NUCLEOTIDE SEQUENCE [LARGE SCALE GENOMIC DNA]</scope>
</reference>
<keyword evidence="1" id="KW-0812">Transmembrane</keyword>
<keyword evidence="1" id="KW-1133">Transmembrane helix</keyword>
<name>A0A2U3QE43_9BACT</name>
<accession>A0A2U3QE43</accession>
<dbReference type="PROSITE" id="PS51257">
    <property type="entry name" value="PROKAR_LIPOPROTEIN"/>
    <property type="match status" value="1"/>
</dbReference>
<evidence type="ECO:0000313" key="2">
    <source>
        <dbReference type="EMBL" id="SPP99610.1"/>
    </source>
</evidence>
<sequence>MQRLSAGDCFVFVIGVTALTLMLSACVVYEPYYYPQSQYDRVWESAIRAAEEVGIVVSAADRDKGTITGSKGPVDVTIAVLTQADGRIRVHMSARGPEGAEPYLTERFNQAYQRYMGR</sequence>
<proteinExistence type="predicted"/>
<dbReference type="AlphaFoldDB" id="A0A2U3QE43"/>
<keyword evidence="1" id="KW-0472">Membrane</keyword>
<feature type="transmembrane region" description="Helical" evidence="1">
    <location>
        <begin position="9"/>
        <end position="32"/>
    </location>
</feature>
<dbReference type="OrthoDB" id="8852572at2"/>